<dbReference type="EMBL" id="DYXG01000050">
    <property type="protein sequence ID" value="HJE97017.1"/>
    <property type="molecule type" value="Genomic_DNA"/>
</dbReference>
<comment type="caution">
    <text evidence="1">The sequence shown here is derived from an EMBL/GenBank/DDBJ whole genome shotgun (WGS) entry which is preliminary data.</text>
</comment>
<protein>
    <submittedName>
        <fullName evidence="1">Uncharacterized protein</fullName>
    </submittedName>
</protein>
<dbReference type="AlphaFoldDB" id="A0A921FA82"/>
<proteinExistence type="predicted"/>
<reference evidence="1" key="2">
    <citation type="submission" date="2021-09" db="EMBL/GenBank/DDBJ databases">
        <authorList>
            <person name="Gilroy R."/>
        </authorList>
    </citation>
    <scope>NUCLEOTIDE SEQUENCE</scope>
    <source>
        <strain evidence="1">CHK174-6876</strain>
    </source>
</reference>
<dbReference type="Proteomes" id="UP000707535">
    <property type="component" value="Unassembled WGS sequence"/>
</dbReference>
<name>A0A921FA82_9LACO</name>
<sequence>MKINFDSATFQSLLQRANAEGKSIPKLVNELLTTVLTKEETNDKTEINTRS</sequence>
<reference evidence="1" key="1">
    <citation type="journal article" date="2021" name="PeerJ">
        <title>Extensive microbial diversity within the chicken gut microbiome revealed by metagenomics and culture.</title>
        <authorList>
            <person name="Gilroy R."/>
            <person name="Ravi A."/>
            <person name="Getino M."/>
            <person name="Pursley I."/>
            <person name="Horton D.L."/>
            <person name="Alikhan N.F."/>
            <person name="Baker D."/>
            <person name="Gharbi K."/>
            <person name="Hall N."/>
            <person name="Watson M."/>
            <person name="Adriaenssens E.M."/>
            <person name="Foster-Nyarko E."/>
            <person name="Jarju S."/>
            <person name="Secka A."/>
            <person name="Antonio M."/>
            <person name="Oren A."/>
            <person name="Chaudhuri R.R."/>
            <person name="La Ragione R."/>
            <person name="Hildebrand F."/>
            <person name="Pallen M.J."/>
        </authorList>
    </citation>
    <scope>NUCLEOTIDE SEQUENCE</scope>
    <source>
        <strain evidence="1">CHK174-6876</strain>
    </source>
</reference>
<evidence type="ECO:0000313" key="2">
    <source>
        <dbReference type="Proteomes" id="UP000707535"/>
    </source>
</evidence>
<gene>
    <name evidence="1" type="ORF">K8V00_05295</name>
</gene>
<evidence type="ECO:0000313" key="1">
    <source>
        <dbReference type="EMBL" id="HJE97017.1"/>
    </source>
</evidence>
<accession>A0A921FA82</accession>
<organism evidence="1 2">
    <name type="scientific">Ligilactobacillus acidipiscis</name>
    <dbReference type="NCBI Taxonomy" id="89059"/>
    <lineage>
        <taxon>Bacteria</taxon>
        <taxon>Bacillati</taxon>
        <taxon>Bacillota</taxon>
        <taxon>Bacilli</taxon>
        <taxon>Lactobacillales</taxon>
        <taxon>Lactobacillaceae</taxon>
        <taxon>Ligilactobacillus</taxon>
    </lineage>
</organism>